<evidence type="ECO:0000313" key="2">
    <source>
        <dbReference type="Proteomes" id="UP000245474"/>
    </source>
</evidence>
<keyword evidence="2" id="KW-1185">Reference proteome</keyword>
<evidence type="ECO:0000313" key="1">
    <source>
        <dbReference type="EMBL" id="PWG62861.1"/>
    </source>
</evidence>
<reference evidence="1 2" key="1">
    <citation type="submission" date="2018-05" db="EMBL/GenBank/DDBJ databases">
        <title>Spiribacter halobius sp. nov., a moderately halophilic bacterium isolated from marine solar saltern.</title>
        <authorList>
            <person name="Zheng W.-S."/>
            <person name="Lu D.-C."/>
            <person name="Du Z.-J."/>
        </authorList>
    </citation>
    <scope>NUCLEOTIDE SEQUENCE [LARGE SCALE GENOMIC DNA]</scope>
    <source>
        <strain evidence="1 2">E85</strain>
    </source>
</reference>
<proteinExistence type="predicted"/>
<protein>
    <recommendedName>
        <fullName evidence="3">Phage tail assembly protein</fullName>
    </recommendedName>
</protein>
<dbReference type="PROSITE" id="PS51257">
    <property type="entry name" value="PROKAR_LIPOPROTEIN"/>
    <property type="match status" value="1"/>
</dbReference>
<organism evidence="1 2">
    <name type="scientific">Sediminicurvatus halobius</name>
    <dbReference type="NCBI Taxonomy" id="2182432"/>
    <lineage>
        <taxon>Bacteria</taxon>
        <taxon>Pseudomonadati</taxon>
        <taxon>Pseudomonadota</taxon>
        <taxon>Gammaproteobacteria</taxon>
        <taxon>Chromatiales</taxon>
        <taxon>Ectothiorhodospiraceae</taxon>
        <taxon>Sediminicurvatus</taxon>
    </lineage>
</organism>
<name>A0A2U2N0T7_9GAMM</name>
<dbReference type="AlphaFoldDB" id="A0A2U2N0T7"/>
<dbReference type="EMBL" id="QFFI01000015">
    <property type="protein sequence ID" value="PWG62861.1"/>
    <property type="molecule type" value="Genomic_DNA"/>
</dbReference>
<comment type="caution">
    <text evidence="1">The sequence shown here is derived from an EMBL/GenBank/DDBJ whole genome shotgun (WGS) entry which is preliminary data.</text>
</comment>
<dbReference type="Pfam" id="PF10109">
    <property type="entry name" value="Phage_TAC_7"/>
    <property type="match status" value="1"/>
</dbReference>
<evidence type="ECO:0008006" key="3">
    <source>
        <dbReference type="Google" id="ProtNLM"/>
    </source>
</evidence>
<dbReference type="InterPro" id="IPR019289">
    <property type="entry name" value="Phage_tail_E/E"/>
</dbReference>
<accession>A0A2U2N0T7</accession>
<gene>
    <name evidence="1" type="ORF">DEM34_10875</name>
</gene>
<sequence>MRARAPSRSTSPAWAWSGCSVMSEEIVIQLKHPVTYTADKFEGGGERTLEELRLPPRIKAKHLRAMDQAKGEIGKVLALVMAMTGLPQAAVDELDSADVEAVTEALAGPLSGSPGTGPTSSG</sequence>
<dbReference type="Proteomes" id="UP000245474">
    <property type="component" value="Unassembled WGS sequence"/>
</dbReference>